<dbReference type="InterPro" id="IPR036565">
    <property type="entry name" value="Mur-like_cat_sf"/>
</dbReference>
<dbReference type="HAMAP" id="MF_00046">
    <property type="entry name" value="MurC"/>
    <property type="match status" value="1"/>
</dbReference>
<feature type="domain" description="Mur ligase central" evidence="18">
    <location>
        <begin position="119"/>
        <end position="314"/>
    </location>
</feature>
<comment type="subcellular location">
    <subcellularLocation>
        <location evidence="1 14">Cytoplasm</location>
    </subcellularLocation>
</comment>
<dbReference type="GO" id="GO:0005737">
    <property type="term" value="C:cytoplasm"/>
    <property type="evidence" value="ECO:0007669"/>
    <property type="project" value="UniProtKB-SubCell"/>
</dbReference>
<dbReference type="Pfam" id="PF02875">
    <property type="entry name" value="Mur_ligase_C"/>
    <property type="match status" value="1"/>
</dbReference>
<keyword evidence="12 14" id="KW-0961">Cell wall biogenesis/degradation</keyword>
<dbReference type="PANTHER" id="PTHR43445">
    <property type="entry name" value="UDP-N-ACETYLMURAMATE--L-ALANINE LIGASE-RELATED"/>
    <property type="match status" value="1"/>
</dbReference>
<evidence type="ECO:0000256" key="2">
    <source>
        <dbReference type="ARBA" id="ARBA00004752"/>
    </source>
</evidence>
<evidence type="ECO:0000256" key="8">
    <source>
        <dbReference type="ARBA" id="ARBA00022840"/>
    </source>
</evidence>
<gene>
    <name evidence="14" type="primary">murC</name>
    <name evidence="19" type="ORF">EU556_10925</name>
</gene>
<dbReference type="GO" id="GO:0008360">
    <property type="term" value="P:regulation of cell shape"/>
    <property type="evidence" value="ECO:0007669"/>
    <property type="project" value="UniProtKB-KW"/>
</dbReference>
<feature type="domain" description="Mur ligase N-terminal catalytic" evidence="16">
    <location>
        <begin position="12"/>
        <end position="112"/>
    </location>
</feature>
<keyword evidence="15" id="KW-1133">Transmembrane helix</keyword>
<dbReference type="Proteomes" id="UP000298337">
    <property type="component" value="Unassembled WGS sequence"/>
</dbReference>
<dbReference type="SUPFAM" id="SSF51984">
    <property type="entry name" value="MurCD N-terminal domain"/>
    <property type="match status" value="1"/>
</dbReference>
<dbReference type="GO" id="GO:0071555">
    <property type="term" value="P:cell wall organization"/>
    <property type="evidence" value="ECO:0007669"/>
    <property type="project" value="UniProtKB-KW"/>
</dbReference>
<dbReference type="SUPFAM" id="SSF53244">
    <property type="entry name" value="MurD-like peptide ligases, peptide-binding domain"/>
    <property type="match status" value="1"/>
</dbReference>
<dbReference type="OrthoDB" id="9804126at2"/>
<evidence type="ECO:0000313" key="19">
    <source>
        <dbReference type="EMBL" id="TGE08228.1"/>
    </source>
</evidence>
<dbReference type="EC" id="6.3.2.8" evidence="3 14"/>
<evidence type="ECO:0000256" key="10">
    <source>
        <dbReference type="ARBA" id="ARBA00022984"/>
    </source>
</evidence>
<evidence type="ECO:0000256" key="13">
    <source>
        <dbReference type="ARBA" id="ARBA00047833"/>
    </source>
</evidence>
<evidence type="ECO:0000313" key="20">
    <source>
        <dbReference type="Proteomes" id="UP000298337"/>
    </source>
</evidence>
<sequence>MNPVAATPYVFFLGIGGIGMSALARWFKANGHSVSGYDKTPTPLTEALAAEGITVHYHDAVENIPVEVRENRTQTLVVLTPAIPKDHQEWAWLREQGYDIRKRSQVLGLLTQGRPTIAVAGTHGKTTTSSMVAHLLHHAGVPSAAFLGGISVNLGSNLLLPPTPAELTARNASLAPDQVPVVVEADEYDRSFLTLYPDVAIVTSTDADHLDIYGDKEALVESFRQFVGQIKPGGTLIINHTADSSVAQAAPAGVRVIRYGLSPEQGPELYADAITAQGHQFRFDMHGPHGTVRGLELAVPGYHNVENMLAAACVGQLYGLNTGQLQAAVAAYRGVKRRFEFILTAGATHPDHVYVDDYAHHPREIEAFLRSLRALYPGRKLRVVFQPHLFSRTRDFAPGFAESLSLADEVVLMDIYPARELPMPGVTSELILSQITAPVKSIQSREEILTNAETDTNFDVLATVGAGDIDQLVPRLRNILNIRWNGAEA</sequence>
<comment type="pathway">
    <text evidence="2 14">Cell wall biogenesis; peptidoglycan biosynthesis.</text>
</comment>
<dbReference type="InterPro" id="IPR013221">
    <property type="entry name" value="Mur_ligase_cen"/>
</dbReference>
<dbReference type="GO" id="GO:0005524">
    <property type="term" value="F:ATP binding"/>
    <property type="evidence" value="ECO:0007669"/>
    <property type="project" value="UniProtKB-UniRule"/>
</dbReference>
<comment type="caution">
    <text evidence="19">The sequence shown here is derived from an EMBL/GenBank/DDBJ whole genome shotgun (WGS) entry which is preliminary data.</text>
</comment>
<dbReference type="InterPro" id="IPR000713">
    <property type="entry name" value="Mur_ligase_N"/>
</dbReference>
<protein>
    <recommendedName>
        <fullName evidence="3 14">UDP-N-acetylmuramate--L-alanine ligase</fullName>
        <ecNumber evidence="3 14">6.3.2.8</ecNumber>
    </recommendedName>
    <alternativeName>
        <fullName evidence="14">UDP-N-acetylmuramoyl-L-alanine synthetase</fullName>
    </alternativeName>
</protein>
<proteinExistence type="inferred from homology"/>
<evidence type="ECO:0000256" key="15">
    <source>
        <dbReference type="SAM" id="Phobius"/>
    </source>
</evidence>
<dbReference type="Pfam" id="PF08245">
    <property type="entry name" value="Mur_ligase_M"/>
    <property type="match status" value="1"/>
</dbReference>
<evidence type="ECO:0000256" key="14">
    <source>
        <dbReference type="HAMAP-Rule" id="MF_00046"/>
    </source>
</evidence>
<dbReference type="PANTHER" id="PTHR43445:SF3">
    <property type="entry name" value="UDP-N-ACETYLMURAMATE--L-ALANINE LIGASE"/>
    <property type="match status" value="1"/>
</dbReference>
<keyword evidence="15" id="KW-0812">Transmembrane</keyword>
<evidence type="ECO:0000256" key="3">
    <source>
        <dbReference type="ARBA" id="ARBA00012211"/>
    </source>
</evidence>
<evidence type="ECO:0000256" key="1">
    <source>
        <dbReference type="ARBA" id="ARBA00004496"/>
    </source>
</evidence>
<keyword evidence="9 14" id="KW-0133">Cell shape</keyword>
<keyword evidence="6 14" id="KW-0132">Cell division</keyword>
<feature type="transmembrane region" description="Helical" evidence="15">
    <location>
        <begin position="6"/>
        <end position="27"/>
    </location>
</feature>
<comment type="similarity">
    <text evidence="14">Belongs to the MurCDEF family.</text>
</comment>
<dbReference type="Gene3D" id="3.40.50.720">
    <property type="entry name" value="NAD(P)-binding Rossmann-like Domain"/>
    <property type="match status" value="1"/>
</dbReference>
<reference evidence="19 20" key="1">
    <citation type="submission" date="2019-04" db="EMBL/GenBank/DDBJ databases">
        <authorList>
            <person name="Feng G."/>
            <person name="Zhang J."/>
            <person name="Zhu H."/>
        </authorList>
    </citation>
    <scope>NUCLEOTIDE SEQUENCE [LARGE SCALE GENOMIC DNA]</scope>
    <source>
        <strain evidence="19 20">92R-1</strain>
    </source>
</reference>
<accession>A0A4Z0P8E8</accession>
<evidence type="ECO:0000256" key="9">
    <source>
        <dbReference type="ARBA" id="ARBA00022960"/>
    </source>
</evidence>
<dbReference type="Gene3D" id="3.40.1190.10">
    <property type="entry name" value="Mur-like, catalytic domain"/>
    <property type="match status" value="1"/>
</dbReference>
<comment type="catalytic activity">
    <reaction evidence="13 14">
        <text>UDP-N-acetyl-alpha-D-muramate + L-alanine + ATP = UDP-N-acetyl-alpha-D-muramoyl-L-alanine + ADP + phosphate + H(+)</text>
        <dbReference type="Rhea" id="RHEA:23372"/>
        <dbReference type="ChEBI" id="CHEBI:15378"/>
        <dbReference type="ChEBI" id="CHEBI:30616"/>
        <dbReference type="ChEBI" id="CHEBI:43474"/>
        <dbReference type="ChEBI" id="CHEBI:57972"/>
        <dbReference type="ChEBI" id="CHEBI:70757"/>
        <dbReference type="ChEBI" id="CHEBI:83898"/>
        <dbReference type="ChEBI" id="CHEBI:456216"/>
        <dbReference type="EC" id="6.3.2.8"/>
    </reaction>
</comment>
<dbReference type="InterPro" id="IPR036615">
    <property type="entry name" value="Mur_ligase_C_dom_sf"/>
</dbReference>
<feature type="binding site" evidence="14">
    <location>
        <begin position="121"/>
        <end position="127"/>
    </location>
    <ligand>
        <name>ATP</name>
        <dbReference type="ChEBI" id="CHEBI:30616"/>
    </ligand>
</feature>
<dbReference type="GO" id="GO:0009252">
    <property type="term" value="P:peptidoglycan biosynthetic process"/>
    <property type="evidence" value="ECO:0007669"/>
    <property type="project" value="UniProtKB-UniRule"/>
</dbReference>
<evidence type="ECO:0000256" key="4">
    <source>
        <dbReference type="ARBA" id="ARBA00022490"/>
    </source>
</evidence>
<dbReference type="InterPro" id="IPR004101">
    <property type="entry name" value="Mur_ligase_C"/>
</dbReference>
<evidence type="ECO:0000259" key="17">
    <source>
        <dbReference type="Pfam" id="PF02875"/>
    </source>
</evidence>
<keyword evidence="8 14" id="KW-0067">ATP-binding</keyword>
<keyword evidence="10 14" id="KW-0573">Peptidoglycan synthesis</keyword>
<evidence type="ECO:0000256" key="7">
    <source>
        <dbReference type="ARBA" id="ARBA00022741"/>
    </source>
</evidence>
<comment type="function">
    <text evidence="14">Cell wall formation.</text>
</comment>
<dbReference type="UniPathway" id="UPA00219"/>
<dbReference type="EMBL" id="SRLA01000002">
    <property type="protein sequence ID" value="TGE08228.1"/>
    <property type="molecule type" value="Genomic_DNA"/>
</dbReference>
<feature type="domain" description="Mur ligase C-terminal" evidence="17">
    <location>
        <begin position="337"/>
        <end position="467"/>
    </location>
</feature>
<organism evidence="19 20">
    <name type="scientific">Hymenobacter fodinae</name>
    <dbReference type="NCBI Taxonomy" id="2510796"/>
    <lineage>
        <taxon>Bacteria</taxon>
        <taxon>Pseudomonadati</taxon>
        <taxon>Bacteroidota</taxon>
        <taxon>Cytophagia</taxon>
        <taxon>Cytophagales</taxon>
        <taxon>Hymenobacteraceae</taxon>
        <taxon>Hymenobacter</taxon>
    </lineage>
</organism>
<keyword evidence="5 14" id="KW-0436">Ligase</keyword>
<keyword evidence="11 14" id="KW-0131">Cell cycle</keyword>
<evidence type="ECO:0000259" key="16">
    <source>
        <dbReference type="Pfam" id="PF01225"/>
    </source>
</evidence>
<evidence type="ECO:0000256" key="12">
    <source>
        <dbReference type="ARBA" id="ARBA00023316"/>
    </source>
</evidence>
<dbReference type="GO" id="GO:0051301">
    <property type="term" value="P:cell division"/>
    <property type="evidence" value="ECO:0007669"/>
    <property type="project" value="UniProtKB-KW"/>
</dbReference>
<dbReference type="RefSeq" id="WP_135434054.1">
    <property type="nucleotide sequence ID" value="NZ_SRLA01000002.1"/>
</dbReference>
<dbReference type="Pfam" id="PF01225">
    <property type="entry name" value="Mur_ligase"/>
    <property type="match status" value="1"/>
</dbReference>
<dbReference type="InterPro" id="IPR050061">
    <property type="entry name" value="MurCDEF_pg_biosynth"/>
</dbReference>
<keyword evidence="4 14" id="KW-0963">Cytoplasm</keyword>
<evidence type="ECO:0000256" key="11">
    <source>
        <dbReference type="ARBA" id="ARBA00023306"/>
    </source>
</evidence>
<name>A0A4Z0P8E8_9BACT</name>
<keyword evidence="20" id="KW-1185">Reference proteome</keyword>
<evidence type="ECO:0000259" key="18">
    <source>
        <dbReference type="Pfam" id="PF08245"/>
    </source>
</evidence>
<keyword evidence="7 14" id="KW-0547">Nucleotide-binding</keyword>
<dbReference type="InterPro" id="IPR005758">
    <property type="entry name" value="UDP-N-AcMur_Ala_ligase_MurC"/>
</dbReference>
<evidence type="ECO:0000256" key="5">
    <source>
        <dbReference type="ARBA" id="ARBA00022598"/>
    </source>
</evidence>
<keyword evidence="15" id="KW-0472">Membrane</keyword>
<dbReference type="GO" id="GO:0008763">
    <property type="term" value="F:UDP-N-acetylmuramate-L-alanine ligase activity"/>
    <property type="evidence" value="ECO:0007669"/>
    <property type="project" value="UniProtKB-UniRule"/>
</dbReference>
<dbReference type="Gene3D" id="3.90.190.20">
    <property type="entry name" value="Mur ligase, C-terminal domain"/>
    <property type="match status" value="1"/>
</dbReference>
<evidence type="ECO:0000256" key="6">
    <source>
        <dbReference type="ARBA" id="ARBA00022618"/>
    </source>
</evidence>
<dbReference type="AlphaFoldDB" id="A0A4Z0P8E8"/>
<dbReference type="SUPFAM" id="SSF53623">
    <property type="entry name" value="MurD-like peptide ligases, catalytic domain"/>
    <property type="match status" value="1"/>
</dbReference>
<dbReference type="NCBIfam" id="TIGR01082">
    <property type="entry name" value="murC"/>
    <property type="match status" value="1"/>
</dbReference>